<keyword evidence="5 13" id="KW-0812">Transmembrane</keyword>
<reference evidence="15 16" key="1">
    <citation type="submission" date="2018-12" db="EMBL/GenBank/DDBJ databases">
        <authorList>
            <person name="Tiukova I."/>
            <person name="Dainat J."/>
        </authorList>
    </citation>
    <scope>NUCLEOTIDE SEQUENCE [LARGE SCALE GENOMIC DNA]</scope>
</reference>
<dbReference type="GO" id="GO:0046872">
    <property type="term" value="F:metal ion binding"/>
    <property type="evidence" value="ECO:0007669"/>
    <property type="project" value="UniProtKB-KW"/>
</dbReference>
<keyword evidence="11" id="KW-0443">Lipid metabolism</keyword>
<dbReference type="FunCoup" id="A0A448YP19">
    <property type="interactions" value="89"/>
</dbReference>
<dbReference type="STRING" id="13370.A0A448YP19"/>
<feature type="transmembrane region" description="Helical" evidence="13">
    <location>
        <begin position="300"/>
        <end position="320"/>
    </location>
</feature>
<keyword evidence="10 13" id="KW-1133">Transmembrane helix</keyword>
<keyword evidence="12 13" id="KW-0472">Membrane</keyword>
<comment type="subcellular location">
    <subcellularLocation>
        <location evidence="1">Membrane</location>
        <topology evidence="1">Multi-pass membrane protein</topology>
    </subcellularLocation>
</comment>
<dbReference type="GO" id="GO:0016020">
    <property type="term" value="C:membrane"/>
    <property type="evidence" value="ECO:0007669"/>
    <property type="project" value="UniProtKB-SubCell"/>
</dbReference>
<dbReference type="InParanoid" id="A0A448YP19"/>
<keyword evidence="9" id="KW-0746">Sphingolipid metabolism</keyword>
<keyword evidence="8" id="KW-0460">Magnesium</keyword>
<evidence type="ECO:0000256" key="10">
    <source>
        <dbReference type="ARBA" id="ARBA00022989"/>
    </source>
</evidence>
<evidence type="ECO:0000313" key="15">
    <source>
        <dbReference type="EMBL" id="VEU22679.1"/>
    </source>
</evidence>
<feature type="transmembrane region" description="Helical" evidence="13">
    <location>
        <begin position="326"/>
        <end position="352"/>
    </location>
</feature>
<evidence type="ECO:0000256" key="9">
    <source>
        <dbReference type="ARBA" id="ARBA00022919"/>
    </source>
</evidence>
<evidence type="ECO:0000256" key="3">
    <source>
        <dbReference type="ARBA" id="ARBA00004991"/>
    </source>
</evidence>
<evidence type="ECO:0000256" key="7">
    <source>
        <dbReference type="ARBA" id="ARBA00022801"/>
    </source>
</evidence>
<evidence type="ECO:0000256" key="2">
    <source>
        <dbReference type="ARBA" id="ARBA00004760"/>
    </source>
</evidence>
<dbReference type="OrthoDB" id="387657at2759"/>
<dbReference type="PANTHER" id="PTHR16320">
    <property type="entry name" value="SPHINGOMYELINASE FAMILY MEMBER"/>
    <property type="match status" value="1"/>
</dbReference>
<evidence type="ECO:0000256" key="1">
    <source>
        <dbReference type="ARBA" id="ARBA00004141"/>
    </source>
</evidence>
<keyword evidence="7" id="KW-0378">Hydrolase</keyword>
<dbReference type="PANTHER" id="PTHR16320:SF24">
    <property type="entry name" value="PHOSPHODIESTERASE, PUTATIVE-RELATED"/>
    <property type="match status" value="1"/>
</dbReference>
<evidence type="ECO:0000256" key="4">
    <source>
        <dbReference type="ARBA" id="ARBA00006335"/>
    </source>
</evidence>
<evidence type="ECO:0000256" key="6">
    <source>
        <dbReference type="ARBA" id="ARBA00022723"/>
    </source>
</evidence>
<dbReference type="SUPFAM" id="SSF56219">
    <property type="entry name" value="DNase I-like"/>
    <property type="match status" value="1"/>
</dbReference>
<dbReference type="Gene3D" id="3.60.10.10">
    <property type="entry name" value="Endonuclease/exonuclease/phosphatase"/>
    <property type="match status" value="1"/>
</dbReference>
<comment type="pathway">
    <text evidence="3">Sphingolipid metabolism.</text>
</comment>
<name>A0A448YP19_BRENA</name>
<evidence type="ECO:0000256" key="12">
    <source>
        <dbReference type="ARBA" id="ARBA00023136"/>
    </source>
</evidence>
<dbReference type="Pfam" id="PF03372">
    <property type="entry name" value="Exo_endo_phos"/>
    <property type="match status" value="1"/>
</dbReference>
<evidence type="ECO:0000259" key="14">
    <source>
        <dbReference type="Pfam" id="PF03372"/>
    </source>
</evidence>
<comment type="similarity">
    <text evidence="4">Belongs to the neutral sphingomyelinase family.</text>
</comment>
<proteinExistence type="inferred from homology"/>
<evidence type="ECO:0000256" key="5">
    <source>
        <dbReference type="ARBA" id="ARBA00022692"/>
    </source>
</evidence>
<sequence>MSSHYRRSGLRKIGTTLIKCFSSGMISGPGLALLSRFPIVETFIYRYPVNGRPSAFYRGDWYVGKSAAVTVLEPPSGPHIALINSHMHAPYALTGDAAYACHRAAQAWDLAGVARRLERQGYAVVLVGDLNSRPGSLPYRILSNEGQLHDSWELLHGPSDPLEVAKMSPQDQVDLAATTCDSTINTWRAQRAPTEACRLDYALIGGAKLTPVDAGVVFTERIPDVGSYSDHFAYTATFEMEDKPEAIKEVARKRRPTTTESTIDATTYETSTLLTVYDDARALILEYLDTTSRHQKTYRFYHFVVSIILFVIFIPVIIVVSYQAPWASVIFFIVGCVVTVTGVIDGLISFLFGRNEQRALREILMQIGDRERYEKSVAN</sequence>
<evidence type="ECO:0000256" key="8">
    <source>
        <dbReference type="ARBA" id="ARBA00022842"/>
    </source>
</evidence>
<dbReference type="AlphaFoldDB" id="A0A448YP19"/>
<dbReference type="InterPro" id="IPR036691">
    <property type="entry name" value="Endo/exonu/phosph_ase_sf"/>
</dbReference>
<dbReference type="GO" id="GO:0004767">
    <property type="term" value="F:sphingomyelin phosphodiesterase activity"/>
    <property type="evidence" value="ECO:0007669"/>
    <property type="project" value="InterPro"/>
</dbReference>
<dbReference type="GO" id="GO:0006665">
    <property type="term" value="P:sphingolipid metabolic process"/>
    <property type="evidence" value="ECO:0007669"/>
    <property type="project" value="UniProtKB-KW"/>
</dbReference>
<evidence type="ECO:0000256" key="13">
    <source>
        <dbReference type="SAM" id="Phobius"/>
    </source>
</evidence>
<organism evidence="15 16">
    <name type="scientific">Brettanomyces naardenensis</name>
    <name type="common">Yeast</name>
    <dbReference type="NCBI Taxonomy" id="13370"/>
    <lineage>
        <taxon>Eukaryota</taxon>
        <taxon>Fungi</taxon>
        <taxon>Dikarya</taxon>
        <taxon>Ascomycota</taxon>
        <taxon>Saccharomycotina</taxon>
        <taxon>Pichiomycetes</taxon>
        <taxon>Pichiales</taxon>
        <taxon>Pichiaceae</taxon>
        <taxon>Brettanomyces</taxon>
    </lineage>
</organism>
<protein>
    <submittedName>
        <fullName evidence="15">DEKNAAC103743</fullName>
    </submittedName>
</protein>
<comment type="pathway">
    <text evidence="2">Lipid metabolism; sphingolipid metabolism.</text>
</comment>
<dbReference type="EMBL" id="CAACVR010000024">
    <property type="protein sequence ID" value="VEU22679.1"/>
    <property type="molecule type" value="Genomic_DNA"/>
</dbReference>
<keyword evidence="16" id="KW-1185">Reference proteome</keyword>
<dbReference type="InterPro" id="IPR005135">
    <property type="entry name" value="Endo/exonuclease/phosphatase"/>
</dbReference>
<keyword evidence="6" id="KW-0479">Metal-binding</keyword>
<evidence type="ECO:0000313" key="16">
    <source>
        <dbReference type="Proteomes" id="UP000290900"/>
    </source>
</evidence>
<dbReference type="Proteomes" id="UP000290900">
    <property type="component" value="Unassembled WGS sequence"/>
</dbReference>
<accession>A0A448YP19</accession>
<evidence type="ECO:0000256" key="11">
    <source>
        <dbReference type="ARBA" id="ARBA00023098"/>
    </source>
</evidence>
<feature type="domain" description="Endonuclease/exonuclease/phosphatase" evidence="14">
    <location>
        <begin position="28"/>
        <end position="231"/>
    </location>
</feature>
<gene>
    <name evidence="15" type="ORF">BRENAR_LOCUS3410</name>
</gene>
<dbReference type="InterPro" id="IPR038772">
    <property type="entry name" value="Sph/SMPD2-like"/>
</dbReference>